<name>A0ABD2MI11_9CUCU</name>
<gene>
    <name evidence="2" type="ORF">HHI36_010177</name>
</gene>
<keyword evidence="3" id="KW-1185">Reference proteome</keyword>
<sequence length="112" mass="12795">MVVMNGMKLIYEFASLCVLGLLLFLLYCNDLERNLPIFHCAFADDITLVSSDEEQQNVVSALSANFEVINDYFASNDLRLNQEKTHSVQFEACAHKYNKSQLIKLNKKVNTK</sequence>
<protein>
    <recommendedName>
        <fullName evidence="1">Reverse transcriptase domain-containing protein</fullName>
    </recommendedName>
</protein>
<dbReference type="AlphaFoldDB" id="A0ABD2MI11"/>
<proteinExistence type="predicted"/>
<dbReference type="Proteomes" id="UP001516400">
    <property type="component" value="Unassembled WGS sequence"/>
</dbReference>
<evidence type="ECO:0000313" key="2">
    <source>
        <dbReference type="EMBL" id="KAL3265988.1"/>
    </source>
</evidence>
<dbReference type="InterPro" id="IPR000477">
    <property type="entry name" value="RT_dom"/>
</dbReference>
<comment type="caution">
    <text evidence="2">The sequence shown here is derived from an EMBL/GenBank/DDBJ whole genome shotgun (WGS) entry which is preliminary data.</text>
</comment>
<reference evidence="2 3" key="1">
    <citation type="journal article" date="2021" name="BMC Biol.">
        <title>Horizontally acquired antibacterial genes associated with adaptive radiation of ladybird beetles.</title>
        <authorList>
            <person name="Li H.S."/>
            <person name="Tang X.F."/>
            <person name="Huang Y.H."/>
            <person name="Xu Z.Y."/>
            <person name="Chen M.L."/>
            <person name="Du X.Y."/>
            <person name="Qiu B.Y."/>
            <person name="Chen P.T."/>
            <person name="Zhang W."/>
            <person name="Slipinski A."/>
            <person name="Escalona H.E."/>
            <person name="Waterhouse R.M."/>
            <person name="Zwick A."/>
            <person name="Pang H."/>
        </authorList>
    </citation>
    <scope>NUCLEOTIDE SEQUENCE [LARGE SCALE GENOMIC DNA]</scope>
    <source>
        <strain evidence="2">SYSU2018</strain>
    </source>
</reference>
<evidence type="ECO:0000259" key="1">
    <source>
        <dbReference type="Pfam" id="PF00078"/>
    </source>
</evidence>
<dbReference type="EMBL" id="JABFTP020000001">
    <property type="protein sequence ID" value="KAL3265988.1"/>
    <property type="molecule type" value="Genomic_DNA"/>
</dbReference>
<feature type="domain" description="Reverse transcriptase" evidence="1">
    <location>
        <begin position="17"/>
        <end position="88"/>
    </location>
</feature>
<dbReference type="Pfam" id="PF00078">
    <property type="entry name" value="RVT_1"/>
    <property type="match status" value="1"/>
</dbReference>
<evidence type="ECO:0000313" key="3">
    <source>
        <dbReference type="Proteomes" id="UP001516400"/>
    </source>
</evidence>
<organism evidence="2 3">
    <name type="scientific">Cryptolaemus montrouzieri</name>
    <dbReference type="NCBI Taxonomy" id="559131"/>
    <lineage>
        <taxon>Eukaryota</taxon>
        <taxon>Metazoa</taxon>
        <taxon>Ecdysozoa</taxon>
        <taxon>Arthropoda</taxon>
        <taxon>Hexapoda</taxon>
        <taxon>Insecta</taxon>
        <taxon>Pterygota</taxon>
        <taxon>Neoptera</taxon>
        <taxon>Endopterygota</taxon>
        <taxon>Coleoptera</taxon>
        <taxon>Polyphaga</taxon>
        <taxon>Cucujiformia</taxon>
        <taxon>Coccinelloidea</taxon>
        <taxon>Coccinellidae</taxon>
        <taxon>Scymninae</taxon>
        <taxon>Scymnini</taxon>
        <taxon>Cryptolaemus</taxon>
    </lineage>
</organism>
<accession>A0ABD2MI11</accession>